<dbReference type="HOGENOM" id="CLU_2789678_0_0_5"/>
<evidence type="ECO:0000313" key="1">
    <source>
        <dbReference type="EMBL" id="CDN58490.1"/>
    </source>
</evidence>
<dbReference type="RefSeq" id="WP_040126034.1">
    <property type="nucleotide sequence ID" value="NZ_HG938357.1"/>
</dbReference>
<accession>A0A068TLQ1</accession>
<sequence>MNIELSALEERAEAQEHMAEALRILNAAIRRTHRAGLSVRVEVLTMYSREGTLPQLELGTLDRQRGAI</sequence>
<dbReference type="KEGG" id="ngl:RG1141_PB01420"/>
<keyword evidence="1" id="KW-0614">Plasmid</keyword>
<reference evidence="2" key="1">
    <citation type="journal article" date="2014" name="BMC Genomics">
        <title>Genome sequencing of two Neorhizobium galegae strains reveals a noeT gene responsible for the unusual acetylation of the nodulation factors.</title>
        <authorList>
            <person name="Osterman J."/>
            <person name="Marsh J."/>
            <person name="Laine P.K."/>
            <person name="Zeng Z."/>
            <person name="Alatalo E."/>
            <person name="Sullivan J.T."/>
            <person name="Young J.P."/>
            <person name="Thomas-Oates J."/>
            <person name="Paulin L."/>
            <person name="Lindstrom K."/>
        </authorList>
    </citation>
    <scope>NUCLEOTIDE SEQUENCE [LARGE SCALE GENOMIC DNA]</scope>
    <source>
        <strain evidence="2">HAMBI 1141</strain>
        <plasmid evidence="2">III</plasmid>
    </source>
</reference>
<protein>
    <submittedName>
        <fullName evidence="1">Uncharacterized protein</fullName>
    </submittedName>
</protein>
<geneLocation type="plasmid" evidence="2">
    <name>III</name>
</geneLocation>
<dbReference type="AlphaFoldDB" id="A0A068TLQ1"/>
<dbReference type="Proteomes" id="UP000028186">
    <property type="component" value="Plasmid pHAMBI1141b"/>
</dbReference>
<proteinExistence type="predicted"/>
<evidence type="ECO:0000313" key="2">
    <source>
        <dbReference type="Proteomes" id="UP000028186"/>
    </source>
</evidence>
<gene>
    <name evidence="1" type="ORF">RG1141_PB01420</name>
</gene>
<organism evidence="1 2">
    <name type="scientific">Neorhizobium galegae bv. officinalis bv. officinalis str. HAMBI 1141</name>
    <dbReference type="NCBI Taxonomy" id="1028801"/>
    <lineage>
        <taxon>Bacteria</taxon>
        <taxon>Pseudomonadati</taxon>
        <taxon>Pseudomonadota</taxon>
        <taxon>Alphaproteobacteria</taxon>
        <taxon>Hyphomicrobiales</taxon>
        <taxon>Rhizobiaceae</taxon>
        <taxon>Rhizobium/Agrobacterium group</taxon>
        <taxon>Neorhizobium</taxon>
    </lineage>
</organism>
<name>A0A068TLQ1_NEOGA</name>
<dbReference type="EMBL" id="HG938357">
    <property type="protein sequence ID" value="CDN58490.1"/>
    <property type="molecule type" value="Genomic_DNA"/>
</dbReference>